<protein>
    <recommendedName>
        <fullName evidence="10">Endoplasmic reticulum-based factor for assembly of V-ATPase</fullName>
    </recommendedName>
</protein>
<accession>A0A139AUC9</accession>
<feature type="compositionally biased region" description="Acidic residues" evidence="6">
    <location>
        <begin position="40"/>
        <end position="53"/>
    </location>
</feature>
<dbReference type="GO" id="GO:0070072">
    <property type="term" value="P:vacuolar proton-transporting V-type ATPase complex assembly"/>
    <property type="evidence" value="ECO:0007669"/>
    <property type="project" value="InterPro"/>
</dbReference>
<feature type="region of interest" description="Disordered" evidence="6">
    <location>
        <begin position="37"/>
        <end position="56"/>
    </location>
</feature>
<keyword evidence="4 7" id="KW-1133">Transmembrane helix</keyword>
<evidence type="ECO:0000256" key="1">
    <source>
        <dbReference type="ARBA" id="ARBA00004477"/>
    </source>
</evidence>
<reference evidence="8 9" key="1">
    <citation type="journal article" date="2015" name="Genome Biol. Evol.">
        <title>Phylogenomic analyses indicate that early fungi evolved digesting cell walls of algal ancestors of land plants.</title>
        <authorList>
            <person name="Chang Y."/>
            <person name="Wang S."/>
            <person name="Sekimoto S."/>
            <person name="Aerts A.L."/>
            <person name="Choi C."/>
            <person name="Clum A."/>
            <person name="LaButti K.M."/>
            <person name="Lindquist E.A."/>
            <person name="Yee Ngan C."/>
            <person name="Ohm R.A."/>
            <person name="Salamov A.A."/>
            <person name="Grigoriev I.V."/>
            <person name="Spatafora J.W."/>
            <person name="Berbee M.L."/>
        </authorList>
    </citation>
    <scope>NUCLEOTIDE SEQUENCE [LARGE SCALE GENOMIC DNA]</scope>
    <source>
        <strain evidence="8 9">JEL478</strain>
    </source>
</reference>
<feature type="transmembrane region" description="Helical" evidence="7">
    <location>
        <begin position="181"/>
        <end position="202"/>
    </location>
</feature>
<dbReference type="Pfam" id="PF11712">
    <property type="entry name" value="Vma12"/>
    <property type="match status" value="1"/>
</dbReference>
<sequence>MVELHITRAIQEAALAAISQPNLDTKLRKRLVEVLKQEEGGDDERQDNEDEPGDTIAMNTDASRAAEMNDVTSVVHNKADTSLSRKQPTISHQLLKELSDFLVQNVDSERDRYGFWKLSRGCLIHVDRPPPRVKSAQLLAILEDIRVKQENAKYYTQESRSLSLGQELRAGALELRGGIKMAASVANVVFSVGGMGYGAFYVSSQLHQDPGMRALFGLLVAGVTLLAEAWFFYFYYLRDEVDKDESKIKRET</sequence>
<keyword evidence="9" id="KW-1185">Reference proteome</keyword>
<evidence type="ECO:0000256" key="2">
    <source>
        <dbReference type="ARBA" id="ARBA00022692"/>
    </source>
</evidence>
<dbReference type="InterPro" id="IPR021013">
    <property type="entry name" value="ATPase_Vma12"/>
</dbReference>
<evidence type="ECO:0000256" key="5">
    <source>
        <dbReference type="ARBA" id="ARBA00023136"/>
    </source>
</evidence>
<dbReference type="OrthoDB" id="19981at2759"/>
<dbReference type="GO" id="GO:0005789">
    <property type="term" value="C:endoplasmic reticulum membrane"/>
    <property type="evidence" value="ECO:0007669"/>
    <property type="project" value="UniProtKB-SubCell"/>
</dbReference>
<feature type="transmembrane region" description="Helical" evidence="7">
    <location>
        <begin position="214"/>
        <end position="237"/>
    </location>
</feature>
<dbReference type="AlphaFoldDB" id="A0A139AUC9"/>
<keyword evidence="3" id="KW-0256">Endoplasmic reticulum</keyword>
<dbReference type="PANTHER" id="PTHR31394">
    <property type="entry name" value="TRANSMEMBRANE PROTEIN 199"/>
    <property type="match status" value="1"/>
</dbReference>
<gene>
    <name evidence="8" type="ORF">M427DRAFT_52430</name>
</gene>
<evidence type="ECO:0000256" key="4">
    <source>
        <dbReference type="ARBA" id="ARBA00022989"/>
    </source>
</evidence>
<evidence type="ECO:0000256" key="6">
    <source>
        <dbReference type="SAM" id="MobiDB-lite"/>
    </source>
</evidence>
<comment type="subcellular location">
    <subcellularLocation>
        <location evidence="1">Endoplasmic reticulum membrane</location>
        <topology evidence="1">Multi-pass membrane protein</topology>
    </subcellularLocation>
</comment>
<proteinExistence type="predicted"/>
<name>A0A139AUC9_GONPJ</name>
<dbReference type="EMBL" id="KQ965736">
    <property type="protein sequence ID" value="KXS20173.1"/>
    <property type="molecule type" value="Genomic_DNA"/>
</dbReference>
<evidence type="ECO:0000313" key="9">
    <source>
        <dbReference type="Proteomes" id="UP000070544"/>
    </source>
</evidence>
<keyword evidence="2 7" id="KW-0812">Transmembrane</keyword>
<evidence type="ECO:0000256" key="7">
    <source>
        <dbReference type="SAM" id="Phobius"/>
    </source>
</evidence>
<dbReference type="Proteomes" id="UP000070544">
    <property type="component" value="Unassembled WGS sequence"/>
</dbReference>
<dbReference type="PANTHER" id="PTHR31394:SF1">
    <property type="entry name" value="TRANSMEMBRANE PROTEIN 199"/>
    <property type="match status" value="1"/>
</dbReference>
<evidence type="ECO:0000256" key="3">
    <source>
        <dbReference type="ARBA" id="ARBA00022824"/>
    </source>
</evidence>
<keyword evidence="5 7" id="KW-0472">Membrane</keyword>
<evidence type="ECO:0000313" key="8">
    <source>
        <dbReference type="EMBL" id="KXS20173.1"/>
    </source>
</evidence>
<evidence type="ECO:0008006" key="10">
    <source>
        <dbReference type="Google" id="ProtNLM"/>
    </source>
</evidence>
<organism evidence="8 9">
    <name type="scientific">Gonapodya prolifera (strain JEL478)</name>
    <name type="common">Monoblepharis prolifera</name>
    <dbReference type="NCBI Taxonomy" id="1344416"/>
    <lineage>
        <taxon>Eukaryota</taxon>
        <taxon>Fungi</taxon>
        <taxon>Fungi incertae sedis</taxon>
        <taxon>Chytridiomycota</taxon>
        <taxon>Chytridiomycota incertae sedis</taxon>
        <taxon>Monoblepharidomycetes</taxon>
        <taxon>Monoblepharidales</taxon>
        <taxon>Gonapodyaceae</taxon>
        <taxon>Gonapodya</taxon>
    </lineage>
</organism>